<evidence type="ECO:0000256" key="7">
    <source>
        <dbReference type="SAM" id="Phobius"/>
    </source>
</evidence>
<dbReference type="GO" id="GO:0006882">
    <property type="term" value="P:intracellular zinc ion homeostasis"/>
    <property type="evidence" value="ECO:0007669"/>
    <property type="project" value="TreeGrafter"/>
</dbReference>
<evidence type="ECO:0000313" key="9">
    <source>
        <dbReference type="Proteomes" id="UP000292702"/>
    </source>
</evidence>
<name>A0A4V2MVL5_9APHY</name>
<dbReference type="Gene3D" id="1.20.1250.20">
    <property type="entry name" value="MFS general substrate transporter like domains"/>
    <property type="match status" value="1"/>
</dbReference>
<feature type="transmembrane region" description="Helical" evidence="7">
    <location>
        <begin position="61"/>
        <end position="85"/>
    </location>
</feature>
<evidence type="ECO:0000256" key="1">
    <source>
        <dbReference type="ARBA" id="ARBA00004141"/>
    </source>
</evidence>
<evidence type="ECO:0000256" key="3">
    <source>
        <dbReference type="ARBA" id="ARBA00022692"/>
    </source>
</evidence>
<feature type="transmembrane region" description="Helical" evidence="7">
    <location>
        <begin position="105"/>
        <end position="128"/>
    </location>
</feature>
<comment type="similarity">
    <text evidence="2">Belongs to the ADIPOR family.</text>
</comment>
<dbReference type="EMBL" id="RWJN01000324">
    <property type="protein sequence ID" value="TCD63067.1"/>
    <property type="molecule type" value="Genomic_DNA"/>
</dbReference>
<feature type="binding site" evidence="6">
    <location>
        <position position="124"/>
    </location>
    <ligand>
        <name>Zn(2+)</name>
        <dbReference type="ChEBI" id="CHEBI:29105"/>
    </ligand>
</feature>
<evidence type="ECO:0000256" key="6">
    <source>
        <dbReference type="PIRSR" id="PIRSR604254-1"/>
    </source>
</evidence>
<proteinExistence type="inferred from homology"/>
<dbReference type="PANTHER" id="PTHR20855">
    <property type="entry name" value="ADIPOR/PROGESTIN RECEPTOR-RELATED"/>
    <property type="match status" value="1"/>
</dbReference>
<keyword evidence="4 7" id="KW-1133">Transmembrane helix</keyword>
<comment type="subcellular location">
    <subcellularLocation>
        <location evidence="1">Membrane</location>
        <topology evidence="1">Multi-pass membrane protein</topology>
    </subcellularLocation>
</comment>
<dbReference type="Proteomes" id="UP000292702">
    <property type="component" value="Unassembled WGS sequence"/>
</dbReference>
<dbReference type="Pfam" id="PF03006">
    <property type="entry name" value="HlyIII"/>
    <property type="match status" value="1"/>
</dbReference>
<reference evidence="8 9" key="1">
    <citation type="submission" date="2018-11" db="EMBL/GenBank/DDBJ databases">
        <title>Genome assembly of Steccherinum ochraceum LE-BIN_3174, the white-rot fungus of the Steccherinaceae family (The Residual Polyporoid clade, Polyporales, Basidiomycota).</title>
        <authorList>
            <person name="Fedorova T.V."/>
            <person name="Glazunova O.A."/>
            <person name="Landesman E.O."/>
            <person name="Moiseenko K.V."/>
            <person name="Psurtseva N.V."/>
            <person name="Savinova O.S."/>
            <person name="Shakhova N.V."/>
            <person name="Tyazhelova T.V."/>
            <person name="Vasina D.V."/>
        </authorList>
    </citation>
    <scope>NUCLEOTIDE SEQUENCE [LARGE SCALE GENOMIC DNA]</scope>
    <source>
        <strain evidence="8 9">LE-BIN_3174</strain>
    </source>
</reference>
<sequence length="249" mass="28000">MSEALRQRFPSNVASIHEDSSEKIVIKQSLTISWSELPEWRKDNEYIVEGHRRTQYSWRGCLASVYGFNIHSHLLGAVLFAWLLGSFRQVYFVHYEHTTWKDSTVFAIFLGAAILCLSGSAFYHTTCVHSESVSKRCNTIDYAGIVVLIVGSFFPCVYYGFYCDPHWQTLYLLAITIAGAGAAYIVLNPEYSQPTHRHARTTVFAALGLCGVLPVLHGIFAQGFTKMIFEMGYAWLLLSGALYFVGALL</sequence>
<keyword evidence="6" id="KW-0479">Metal-binding</keyword>
<comment type="caution">
    <text evidence="8">The sequence shown here is derived from an EMBL/GenBank/DDBJ whole genome shotgun (WGS) entry which is preliminary data.</text>
</comment>
<dbReference type="InterPro" id="IPR036259">
    <property type="entry name" value="MFS_trans_sf"/>
</dbReference>
<keyword evidence="6" id="KW-0862">Zinc</keyword>
<dbReference type="OrthoDB" id="529367at2759"/>
<dbReference type="PANTHER" id="PTHR20855:SF52">
    <property type="entry name" value="ADIPONECTIN RECEPTOR PROTEIN"/>
    <property type="match status" value="1"/>
</dbReference>
<dbReference type="GO" id="GO:0046872">
    <property type="term" value="F:metal ion binding"/>
    <property type="evidence" value="ECO:0007669"/>
    <property type="project" value="UniProtKB-KW"/>
</dbReference>
<protein>
    <submittedName>
        <fullName evidence="8">Uncharacterized protein</fullName>
    </submittedName>
</protein>
<evidence type="ECO:0000256" key="4">
    <source>
        <dbReference type="ARBA" id="ARBA00022989"/>
    </source>
</evidence>
<keyword evidence="3 7" id="KW-0812">Transmembrane</keyword>
<gene>
    <name evidence="8" type="ORF">EIP91_006023</name>
</gene>
<evidence type="ECO:0000313" key="8">
    <source>
        <dbReference type="EMBL" id="TCD63067.1"/>
    </source>
</evidence>
<dbReference type="GO" id="GO:0038023">
    <property type="term" value="F:signaling receptor activity"/>
    <property type="evidence" value="ECO:0007669"/>
    <property type="project" value="TreeGrafter"/>
</dbReference>
<organism evidence="8 9">
    <name type="scientific">Steccherinum ochraceum</name>
    <dbReference type="NCBI Taxonomy" id="92696"/>
    <lineage>
        <taxon>Eukaryota</taxon>
        <taxon>Fungi</taxon>
        <taxon>Dikarya</taxon>
        <taxon>Basidiomycota</taxon>
        <taxon>Agaricomycotina</taxon>
        <taxon>Agaricomycetes</taxon>
        <taxon>Polyporales</taxon>
        <taxon>Steccherinaceae</taxon>
        <taxon>Steccherinum</taxon>
    </lineage>
</organism>
<keyword evidence="9" id="KW-1185">Reference proteome</keyword>
<keyword evidence="5 7" id="KW-0472">Membrane</keyword>
<feature type="transmembrane region" description="Helical" evidence="7">
    <location>
        <begin position="232"/>
        <end position="248"/>
    </location>
</feature>
<dbReference type="STRING" id="92696.A0A4V2MVL5"/>
<feature type="transmembrane region" description="Helical" evidence="7">
    <location>
        <begin position="140"/>
        <end position="161"/>
    </location>
</feature>
<accession>A0A4V2MVL5</accession>
<feature type="transmembrane region" description="Helical" evidence="7">
    <location>
        <begin position="167"/>
        <end position="187"/>
    </location>
</feature>
<dbReference type="InterPro" id="IPR004254">
    <property type="entry name" value="AdipoR/HlyIII-related"/>
</dbReference>
<dbReference type="AlphaFoldDB" id="A0A4V2MVL5"/>
<dbReference type="GO" id="GO:0016020">
    <property type="term" value="C:membrane"/>
    <property type="evidence" value="ECO:0007669"/>
    <property type="project" value="UniProtKB-SubCell"/>
</dbReference>
<evidence type="ECO:0000256" key="2">
    <source>
        <dbReference type="ARBA" id="ARBA00007018"/>
    </source>
</evidence>
<feature type="transmembrane region" description="Helical" evidence="7">
    <location>
        <begin position="199"/>
        <end position="220"/>
    </location>
</feature>
<evidence type="ECO:0000256" key="5">
    <source>
        <dbReference type="ARBA" id="ARBA00023136"/>
    </source>
</evidence>